<protein>
    <submittedName>
        <fullName evidence="1">Uncharacterized protein</fullName>
    </submittedName>
</protein>
<accession>A0A9Q8STF3</accession>
<keyword evidence="2" id="KW-1185">Reference proteome</keyword>
<dbReference type="AlphaFoldDB" id="A0A9Q8STF3"/>
<dbReference type="KEGG" id="clup:CLUP02_08608"/>
<proteinExistence type="predicted"/>
<dbReference type="GeneID" id="73342604"/>
<dbReference type="EMBL" id="CP019476">
    <property type="protein sequence ID" value="UQC83115.1"/>
    <property type="molecule type" value="Genomic_DNA"/>
</dbReference>
<name>A0A9Q8STF3_9PEZI</name>
<dbReference type="Proteomes" id="UP000830671">
    <property type="component" value="Chromosome 4"/>
</dbReference>
<organism evidence="1 2">
    <name type="scientific">Colletotrichum lupini</name>
    <dbReference type="NCBI Taxonomy" id="145971"/>
    <lineage>
        <taxon>Eukaryota</taxon>
        <taxon>Fungi</taxon>
        <taxon>Dikarya</taxon>
        <taxon>Ascomycota</taxon>
        <taxon>Pezizomycotina</taxon>
        <taxon>Sordariomycetes</taxon>
        <taxon>Hypocreomycetidae</taxon>
        <taxon>Glomerellales</taxon>
        <taxon>Glomerellaceae</taxon>
        <taxon>Colletotrichum</taxon>
        <taxon>Colletotrichum acutatum species complex</taxon>
    </lineage>
</organism>
<evidence type="ECO:0000313" key="2">
    <source>
        <dbReference type="Proteomes" id="UP000830671"/>
    </source>
</evidence>
<evidence type="ECO:0000313" key="1">
    <source>
        <dbReference type="EMBL" id="UQC83115.1"/>
    </source>
</evidence>
<dbReference type="RefSeq" id="XP_049144737.1">
    <property type="nucleotide sequence ID" value="XM_049287594.1"/>
</dbReference>
<sequence>MLVHGSRQVLDSAPQPDRFHLPRYSILPPAGLALFSIRPEHFELAITAVYDQTKTLPAPDWGDLSDNRHARESRLFRIDRISLLDQLRVSLTNPQRAIQQRDNAKKKVAEAARITTAPCFPFYPFQLNSLSSDRIPNAVTQATSFFRQKHPIFLNPL</sequence>
<gene>
    <name evidence="1" type="ORF">CLUP02_08608</name>
</gene>
<reference evidence="1" key="1">
    <citation type="journal article" date="2021" name="Mol. Plant Microbe Interact.">
        <title>Complete Genome Sequence of the Plant-Pathogenic Fungus Colletotrichum lupini.</title>
        <authorList>
            <person name="Baroncelli R."/>
            <person name="Pensec F."/>
            <person name="Da Lio D."/>
            <person name="Boufleur T."/>
            <person name="Vicente I."/>
            <person name="Sarrocco S."/>
            <person name="Picot A."/>
            <person name="Baraldi E."/>
            <person name="Sukno S."/>
            <person name="Thon M."/>
            <person name="Le Floch G."/>
        </authorList>
    </citation>
    <scope>NUCLEOTIDE SEQUENCE</scope>
    <source>
        <strain evidence="1">IMI 504893</strain>
    </source>
</reference>